<evidence type="ECO:0000313" key="2">
    <source>
        <dbReference type="Proteomes" id="UP000221758"/>
    </source>
</evidence>
<accession>A0A1V0DZ99</accession>
<dbReference type="Proteomes" id="UP000221758">
    <property type="component" value="Segment"/>
</dbReference>
<protein>
    <submittedName>
        <fullName evidence="1">Uncharacterized protein</fullName>
    </submittedName>
</protein>
<gene>
    <name evidence="1" type="ORF">ABP12_00059</name>
</gene>
<organism evidence="1 2">
    <name type="scientific">Acinetobacter phage WCHABP12</name>
    <dbReference type="NCBI Taxonomy" id="1965454"/>
    <lineage>
        <taxon>Viruses</taxon>
        <taxon>Duplodnaviria</taxon>
        <taxon>Heunggongvirae</taxon>
        <taxon>Uroviricota</taxon>
        <taxon>Caudoviricetes</taxon>
        <taxon>Obolenskvirus</taxon>
        <taxon>Obolenskvirus WCHABP12</taxon>
    </lineage>
</organism>
<reference evidence="1 2" key="1">
    <citation type="submission" date="2017-02" db="EMBL/GenBank/DDBJ databases">
        <title>The complete genome of Acinetobacter Baumannii phage WCHABP12.</title>
        <authorList>
            <person name="Zhou W."/>
            <person name="Feng Y."/>
            <person name="Zong Z."/>
        </authorList>
    </citation>
    <scope>NUCLEOTIDE SEQUENCE [LARGE SCALE GENOMIC DNA]</scope>
</reference>
<keyword evidence="2" id="KW-1185">Reference proteome</keyword>
<dbReference type="OrthoDB" id="20363at10239"/>
<evidence type="ECO:0000313" key="1">
    <source>
        <dbReference type="EMBL" id="ARB06800.1"/>
    </source>
</evidence>
<name>A0A1V0DZ99_9CAUD</name>
<proteinExistence type="predicted"/>
<sequence>MTHDEMIEKLKLTPDQQKAFNRMKKALKDFEKAGGILIGNNDSQYALNGKNVAGHEDYYGHNPDESTNIQLDETECDYMKIRDPYNDASPWIIVNDH</sequence>
<dbReference type="EMBL" id="KY670595">
    <property type="protein sequence ID" value="ARB06800.1"/>
    <property type="molecule type" value="Genomic_DNA"/>
</dbReference>